<dbReference type="SFLD" id="SFLDS00001">
    <property type="entry name" value="Enolase"/>
    <property type="match status" value="1"/>
</dbReference>
<gene>
    <name evidence="4" type="ORF">CAL29_08515</name>
</gene>
<feature type="domain" description="Mandelate racemase/muconate lactonizing enzyme C-terminal" evidence="3">
    <location>
        <begin position="166"/>
        <end position="263"/>
    </location>
</feature>
<dbReference type="EMBL" id="NEVM01000001">
    <property type="protein sequence ID" value="OZI38345.1"/>
    <property type="molecule type" value="Genomic_DNA"/>
</dbReference>
<protein>
    <submittedName>
        <fullName evidence="4">Mandelate racemase</fullName>
    </submittedName>
</protein>
<dbReference type="PANTHER" id="PTHR48080:SF5">
    <property type="entry name" value="D(-)-TARTRATE DEHYDRATASE"/>
    <property type="match status" value="1"/>
</dbReference>
<dbReference type="Gene3D" id="3.30.390.10">
    <property type="entry name" value="Enolase-like, N-terminal domain"/>
    <property type="match status" value="1"/>
</dbReference>
<dbReference type="GO" id="GO:0047808">
    <property type="term" value="F:D(-)-tartrate dehydratase activity"/>
    <property type="evidence" value="ECO:0007669"/>
    <property type="project" value="InterPro"/>
</dbReference>
<dbReference type="InterPro" id="IPR029065">
    <property type="entry name" value="Enolase_C-like"/>
</dbReference>
<feature type="binding site" evidence="2">
    <location>
        <position position="242"/>
    </location>
    <ligand>
        <name>Mg(2+)</name>
        <dbReference type="ChEBI" id="CHEBI:18420"/>
    </ligand>
</feature>
<dbReference type="Proteomes" id="UP000216020">
    <property type="component" value="Unassembled WGS sequence"/>
</dbReference>
<feature type="active site" description="Proton donor/acceptor" evidence="1">
    <location>
        <position position="325"/>
    </location>
</feature>
<evidence type="ECO:0000256" key="1">
    <source>
        <dbReference type="PIRSR" id="PIRSR634611-1"/>
    </source>
</evidence>
<evidence type="ECO:0000313" key="5">
    <source>
        <dbReference type="Proteomes" id="UP000216020"/>
    </source>
</evidence>
<dbReference type="SUPFAM" id="SSF54826">
    <property type="entry name" value="Enolase N-terminal domain-like"/>
    <property type="match status" value="1"/>
</dbReference>
<dbReference type="InterPro" id="IPR034611">
    <property type="entry name" value="D-tartrate_dehydratase"/>
</dbReference>
<evidence type="ECO:0000259" key="3">
    <source>
        <dbReference type="SMART" id="SM00922"/>
    </source>
</evidence>
<dbReference type="OrthoDB" id="9802699at2"/>
<dbReference type="AlphaFoldDB" id="A0A261SMG9"/>
<dbReference type="GO" id="GO:0046872">
    <property type="term" value="F:metal ion binding"/>
    <property type="evidence" value="ECO:0007669"/>
    <property type="project" value="UniProtKB-KW"/>
</dbReference>
<keyword evidence="5" id="KW-1185">Reference proteome</keyword>
<feature type="binding site" evidence="2">
    <location>
        <position position="268"/>
    </location>
    <ligand>
        <name>Mg(2+)</name>
        <dbReference type="ChEBI" id="CHEBI:18420"/>
    </ligand>
</feature>
<dbReference type="PANTHER" id="PTHR48080">
    <property type="entry name" value="D-GALACTONATE DEHYDRATASE-RELATED"/>
    <property type="match status" value="1"/>
</dbReference>
<proteinExistence type="predicted"/>
<dbReference type="InterPro" id="IPR029017">
    <property type="entry name" value="Enolase-like_N"/>
</dbReference>
<keyword evidence="2" id="KW-0479">Metal-binding</keyword>
<sequence>MRITAIREISVPMEGNVANALVNFSEHDISLVALVSDVIRDGKPVCGYAFDSIGRYAQGGILRDRMIPRLLNAEPGSLLDDSGRRLDPAKVLQTAMRNEKPGGHGDRAAAAGALELAAWDLNAKLDDEPAHVAISRHYGRQGKAGGVDVYAAGGYYYPDDGAGDGTARLREELLGYREQGYRAYKMKIGGAPLATDLKRIEAALSVAGDGSRLSVDVNGRYDLEMALACARAIEPYRLRWFEEVGDPLDYQLNRCLTEAYPLPVATGENLFSLPDVNNLLLFGGMRPGKDIFQMDAGLCYGLTEYARMLALMESRGYDRAQAYPHGGHLINLHIAVGLELGGCEAYPGVFQPFGGYPKGCGLGGGLVRPTDAPGFGLEEKENLRPWLARLAQAH</sequence>
<organism evidence="4 5">
    <name type="scientific">Bordetella genomosp. 10</name>
    <dbReference type="NCBI Taxonomy" id="1416804"/>
    <lineage>
        <taxon>Bacteria</taxon>
        <taxon>Pseudomonadati</taxon>
        <taxon>Pseudomonadota</taxon>
        <taxon>Betaproteobacteria</taxon>
        <taxon>Burkholderiales</taxon>
        <taxon>Alcaligenaceae</taxon>
        <taxon>Bordetella</taxon>
    </lineage>
</organism>
<feature type="binding site" evidence="2">
    <location>
        <position position="216"/>
    </location>
    <ligand>
        <name>Mg(2+)</name>
        <dbReference type="ChEBI" id="CHEBI:18420"/>
    </ligand>
</feature>
<dbReference type="InterPro" id="IPR013342">
    <property type="entry name" value="Mandelate_racemase_C"/>
</dbReference>
<name>A0A261SMG9_9BORD</name>
<dbReference type="SMART" id="SM00922">
    <property type="entry name" value="MR_MLE"/>
    <property type="match status" value="1"/>
</dbReference>
<accession>A0A261SMG9</accession>
<reference evidence="5" key="1">
    <citation type="submission" date="2017-05" db="EMBL/GenBank/DDBJ databases">
        <title>Complete and WGS of Bordetella genogroups.</title>
        <authorList>
            <person name="Spilker T."/>
            <person name="Lipuma J."/>
        </authorList>
    </citation>
    <scope>NUCLEOTIDE SEQUENCE [LARGE SCALE GENOMIC DNA]</scope>
    <source>
        <strain evidence="5">AU16122</strain>
    </source>
</reference>
<dbReference type="SFLD" id="SFLDG00179">
    <property type="entry name" value="mandelate_racemase"/>
    <property type="match status" value="1"/>
</dbReference>
<dbReference type="InterPro" id="IPR034593">
    <property type="entry name" value="DgoD-like"/>
</dbReference>
<dbReference type="RefSeq" id="WP_094852439.1">
    <property type="nucleotide sequence ID" value="NZ_NEVM01000001.1"/>
</dbReference>
<dbReference type="Gene3D" id="3.20.20.120">
    <property type="entry name" value="Enolase-like C-terminal domain"/>
    <property type="match status" value="1"/>
</dbReference>
<feature type="active site" description="acceptor" evidence="1">
    <location>
        <position position="187"/>
    </location>
</feature>
<dbReference type="SFLD" id="SFLDF00118">
    <property type="entry name" value="D-tartrate_dehydratase"/>
    <property type="match status" value="1"/>
</dbReference>
<dbReference type="Pfam" id="PF13378">
    <property type="entry name" value="MR_MLE_C"/>
    <property type="match status" value="1"/>
</dbReference>
<comment type="cofactor">
    <cofactor evidence="2">
        <name>Mg(2+)</name>
        <dbReference type="ChEBI" id="CHEBI:18420"/>
    </cofactor>
    <text evidence="2">Binds 1 Mg(2+) ion per subunit.</text>
</comment>
<evidence type="ECO:0000313" key="4">
    <source>
        <dbReference type="EMBL" id="OZI38345.1"/>
    </source>
</evidence>
<evidence type="ECO:0000256" key="2">
    <source>
        <dbReference type="PIRSR" id="PIRSR634611-3"/>
    </source>
</evidence>
<comment type="caution">
    <text evidence="4">The sequence shown here is derived from an EMBL/GenBank/DDBJ whole genome shotgun (WGS) entry which is preliminary data.</text>
</comment>
<dbReference type="InterPro" id="IPR036849">
    <property type="entry name" value="Enolase-like_C_sf"/>
</dbReference>
<keyword evidence="2" id="KW-0460">Magnesium</keyword>
<dbReference type="SUPFAM" id="SSF51604">
    <property type="entry name" value="Enolase C-terminal domain-like"/>
    <property type="match status" value="1"/>
</dbReference>